<gene>
    <name evidence="1" type="ORF">AYI69_g2227</name>
</gene>
<dbReference type="OrthoDB" id="5545891at2759"/>
<proteinExistence type="predicted"/>
<comment type="caution">
    <text evidence="1">The sequence shown here is derived from an EMBL/GenBank/DDBJ whole genome shotgun (WGS) entry which is preliminary data.</text>
</comment>
<dbReference type="EMBL" id="LSSM01000644">
    <property type="protein sequence ID" value="OMJ28302.1"/>
    <property type="molecule type" value="Genomic_DNA"/>
</dbReference>
<dbReference type="AlphaFoldDB" id="A0A1R1YN11"/>
<keyword evidence="2" id="KW-1185">Reference proteome</keyword>
<name>A0A1R1YN11_9FUNG</name>
<protein>
    <submittedName>
        <fullName evidence="1">Uncharacterized protein</fullName>
    </submittedName>
</protein>
<organism evidence="1 2">
    <name type="scientific">Smittium culicis</name>
    <dbReference type="NCBI Taxonomy" id="133412"/>
    <lineage>
        <taxon>Eukaryota</taxon>
        <taxon>Fungi</taxon>
        <taxon>Fungi incertae sedis</taxon>
        <taxon>Zoopagomycota</taxon>
        <taxon>Kickxellomycotina</taxon>
        <taxon>Harpellomycetes</taxon>
        <taxon>Harpellales</taxon>
        <taxon>Legeriomycetaceae</taxon>
        <taxon>Smittium</taxon>
    </lineage>
</organism>
<reference evidence="2" key="1">
    <citation type="submission" date="2017-01" db="EMBL/GenBank/DDBJ databases">
        <authorList>
            <person name="Wang Y."/>
            <person name="White M."/>
            <person name="Kvist S."/>
            <person name="Moncalvo J.-M."/>
        </authorList>
    </citation>
    <scope>NUCLEOTIDE SEQUENCE [LARGE SCALE GENOMIC DNA]</scope>
    <source>
        <strain evidence="2">ID-206-W2</strain>
    </source>
</reference>
<dbReference type="Proteomes" id="UP000187429">
    <property type="component" value="Unassembled WGS sequence"/>
</dbReference>
<evidence type="ECO:0000313" key="2">
    <source>
        <dbReference type="Proteomes" id="UP000187429"/>
    </source>
</evidence>
<evidence type="ECO:0000313" key="1">
    <source>
        <dbReference type="EMBL" id="OMJ28302.1"/>
    </source>
</evidence>
<sequence length="104" mass="11852">MEQDDKNQVLMNIIEALSSIEEDLFHTSLTEEEIKEAIHSCPRNSIINYQASLLYYSASASVKKNDSVLHGIQSALAQATRPIDYYVIRRNQEPPVIFRSGKLR</sequence>
<accession>A0A1R1YN11</accession>